<comment type="caution">
    <text evidence="1">The sequence shown here is derived from an EMBL/GenBank/DDBJ whole genome shotgun (WGS) entry which is preliminary data.</text>
</comment>
<dbReference type="Proteomes" id="UP000285961">
    <property type="component" value="Unassembled WGS sequence"/>
</dbReference>
<reference evidence="1 2" key="1">
    <citation type="journal article" date="2017" name="ISME J.">
        <title>Energy and carbon metabolisms in a deep terrestrial subsurface fluid microbial community.</title>
        <authorList>
            <person name="Momper L."/>
            <person name="Jungbluth S.P."/>
            <person name="Lee M.D."/>
            <person name="Amend J.P."/>
        </authorList>
    </citation>
    <scope>NUCLEOTIDE SEQUENCE [LARGE SCALE GENOMIC DNA]</scope>
    <source>
        <strain evidence="1">SURF_17</strain>
    </source>
</reference>
<gene>
    <name evidence="1" type="ORF">C4532_10155</name>
</gene>
<dbReference type="AlphaFoldDB" id="A0A419EY05"/>
<organism evidence="1 2">
    <name type="scientific">Candidatus Abyssobacteria bacterium SURF_17</name>
    <dbReference type="NCBI Taxonomy" id="2093361"/>
    <lineage>
        <taxon>Bacteria</taxon>
        <taxon>Pseudomonadati</taxon>
        <taxon>Candidatus Hydrogenedentota</taxon>
        <taxon>Candidatus Abyssobacteria</taxon>
    </lineage>
</organism>
<sequence length="85" mass="9493">MKYSAALVQKGELTVVLVQVDKDVLDVPGRARDALKPLQSVFPNMPIVFVARNSKGKLFFFGRPDIVDGMGEVTLHDAEWKEYTV</sequence>
<name>A0A419EY05_9BACT</name>
<evidence type="ECO:0000313" key="2">
    <source>
        <dbReference type="Proteomes" id="UP000285961"/>
    </source>
</evidence>
<evidence type="ECO:0000313" key="1">
    <source>
        <dbReference type="EMBL" id="RJP69887.1"/>
    </source>
</evidence>
<proteinExistence type="predicted"/>
<protein>
    <submittedName>
        <fullName evidence="1">Uncharacterized protein</fullName>
    </submittedName>
</protein>
<dbReference type="EMBL" id="QZKI01000077">
    <property type="protein sequence ID" value="RJP69887.1"/>
    <property type="molecule type" value="Genomic_DNA"/>
</dbReference>
<accession>A0A419EY05</accession>